<dbReference type="InterPro" id="IPR000719">
    <property type="entry name" value="Prot_kinase_dom"/>
</dbReference>
<dbReference type="EMBL" id="WXEX01000002">
    <property type="protein sequence ID" value="MZP41898.1"/>
    <property type="molecule type" value="Genomic_DNA"/>
</dbReference>
<dbReference type="Pfam" id="PF00069">
    <property type="entry name" value="Pkinase"/>
    <property type="match status" value="1"/>
</dbReference>
<dbReference type="PROSITE" id="PS50011">
    <property type="entry name" value="PROTEIN_KINASE_DOM"/>
    <property type="match status" value="1"/>
</dbReference>
<dbReference type="SUPFAM" id="SSF56112">
    <property type="entry name" value="Protein kinase-like (PK-like)"/>
    <property type="match status" value="1"/>
</dbReference>
<dbReference type="RefSeq" id="WP_161260492.1">
    <property type="nucleotide sequence ID" value="NZ_JAFBDC010000002.1"/>
</dbReference>
<dbReference type="GO" id="GO:0005737">
    <property type="term" value="C:cytoplasm"/>
    <property type="evidence" value="ECO:0007669"/>
    <property type="project" value="TreeGrafter"/>
</dbReference>
<dbReference type="PANTHER" id="PTHR24346">
    <property type="entry name" value="MAP/MICROTUBULE AFFINITY-REGULATING KINASE"/>
    <property type="match status" value="1"/>
</dbReference>
<evidence type="ECO:0000259" key="3">
    <source>
        <dbReference type="PROSITE" id="PS50011"/>
    </source>
</evidence>
<name>A0A845L6P9_HELGE</name>
<feature type="domain" description="Protein kinase" evidence="3">
    <location>
        <begin position="61"/>
        <end position="307"/>
    </location>
</feature>
<evidence type="ECO:0000313" key="5">
    <source>
        <dbReference type="Proteomes" id="UP000471031"/>
    </source>
</evidence>
<dbReference type="Proteomes" id="UP000471031">
    <property type="component" value="Unassembled WGS sequence"/>
</dbReference>
<dbReference type="Gene3D" id="1.10.510.10">
    <property type="entry name" value="Transferase(Phosphotransferase) domain 1"/>
    <property type="match status" value="1"/>
</dbReference>
<dbReference type="AlphaFoldDB" id="A0A845L6P9"/>
<keyword evidence="4" id="KW-0808">Transferase</keyword>
<dbReference type="InterPro" id="IPR008271">
    <property type="entry name" value="Ser/Thr_kinase_AS"/>
</dbReference>
<keyword evidence="1" id="KW-0547">Nucleotide-binding</keyword>
<keyword evidence="2" id="KW-0067">ATP-binding</keyword>
<dbReference type="InterPro" id="IPR011009">
    <property type="entry name" value="Kinase-like_dom_sf"/>
</dbReference>
<dbReference type="GO" id="GO:0035556">
    <property type="term" value="P:intracellular signal transduction"/>
    <property type="evidence" value="ECO:0007669"/>
    <property type="project" value="TreeGrafter"/>
</dbReference>
<dbReference type="PANTHER" id="PTHR24346:SF30">
    <property type="entry name" value="MATERNAL EMBRYONIC LEUCINE ZIPPER KINASE"/>
    <property type="match status" value="1"/>
</dbReference>
<keyword evidence="5" id="KW-1185">Reference proteome</keyword>
<comment type="caution">
    <text evidence="4">The sequence shown here is derived from an EMBL/GenBank/DDBJ whole genome shotgun (WGS) entry which is preliminary data.</text>
</comment>
<dbReference type="GO" id="GO:0004674">
    <property type="term" value="F:protein serine/threonine kinase activity"/>
    <property type="evidence" value="ECO:0007669"/>
    <property type="project" value="TreeGrafter"/>
</dbReference>
<accession>A0A845L6P9</accession>
<dbReference type="GO" id="GO:0005524">
    <property type="term" value="F:ATP binding"/>
    <property type="evidence" value="ECO:0007669"/>
    <property type="project" value="UniProtKB-KW"/>
</dbReference>
<dbReference type="OrthoDB" id="9762169at2"/>
<dbReference type="SMART" id="SM00220">
    <property type="entry name" value="S_TKc"/>
    <property type="match status" value="1"/>
</dbReference>
<reference evidence="4 5" key="1">
    <citation type="submission" date="2020-01" db="EMBL/GenBank/DDBJ databases">
        <title>Whole genome sequence of Heliobacterium gestii DSM 11169.</title>
        <authorList>
            <person name="Kyndt J.A."/>
            <person name="Meyer T.E."/>
        </authorList>
    </citation>
    <scope>NUCLEOTIDE SEQUENCE [LARGE SCALE GENOMIC DNA]</scope>
    <source>
        <strain evidence="4 5">DSM 11169</strain>
    </source>
</reference>
<keyword evidence="4" id="KW-0418">Kinase</keyword>
<proteinExistence type="predicted"/>
<sequence>MEKTQILPRATEILPVMTAVMDAVDEESGKGQRDEATGPLFSENEPAAEYVTIGCSLKGGYRLTGVIAENTGESSIFIATNGQTERVAKVYHRYKKPKEEIIERIKSIRSPYVIPILEEGEIAGRFFEILPYYKNSDLLKATPLDAAFVAQVVVPQVNAALKAIHQAGIIHRDIKPNNLFFSDDRNSVIVGDFGISSILDDRQSVRLTTASRTLGYSAPETAQGFVSTESDYYSFGVSLLHLITGHDPFLGMTDQQILKVTLTDKLHIPSTVDNTIAQLIRGLTVKEREDRWGYDEVERWCEGQPVPVKENANRVKNIRPYVFNGEEIMELDKLALALAGKWDEAMKHFARGYISEHLLQIGQDLASTAADYEEETNREFGFFKLLYLLNPKAPLCWRGEFFTDLVRLGERVRECLPEINRDYADLLESGALLHFLRTKQLDPAVVDAFARLKERCRTDRNEAYYKMAFLLTGSNLMKWRGQLFDSVDALVGYLHANREGDIDAMAEELVGSKYFYAWLEHLGYGSILKQWRALPYGR</sequence>
<protein>
    <submittedName>
        <fullName evidence="4">Protein kinase</fullName>
    </submittedName>
</protein>
<evidence type="ECO:0000256" key="2">
    <source>
        <dbReference type="ARBA" id="ARBA00022840"/>
    </source>
</evidence>
<organism evidence="4 5">
    <name type="scientific">Heliomicrobium gestii</name>
    <name type="common">Heliobacterium gestii</name>
    <dbReference type="NCBI Taxonomy" id="2699"/>
    <lineage>
        <taxon>Bacteria</taxon>
        <taxon>Bacillati</taxon>
        <taxon>Bacillota</taxon>
        <taxon>Clostridia</taxon>
        <taxon>Eubacteriales</taxon>
        <taxon>Heliobacteriaceae</taxon>
        <taxon>Heliomicrobium</taxon>
    </lineage>
</organism>
<gene>
    <name evidence="4" type="ORF">GTO89_02475</name>
</gene>
<evidence type="ECO:0000256" key="1">
    <source>
        <dbReference type="ARBA" id="ARBA00022741"/>
    </source>
</evidence>
<dbReference type="PROSITE" id="PS00108">
    <property type="entry name" value="PROTEIN_KINASE_ST"/>
    <property type="match status" value="1"/>
</dbReference>
<evidence type="ECO:0000313" key="4">
    <source>
        <dbReference type="EMBL" id="MZP41898.1"/>
    </source>
</evidence>